<dbReference type="RefSeq" id="WP_386672409.1">
    <property type="nucleotide sequence ID" value="NZ_JBHLTG010000005.1"/>
</dbReference>
<feature type="transmembrane region" description="Helical" evidence="2">
    <location>
        <begin position="21"/>
        <end position="39"/>
    </location>
</feature>
<proteinExistence type="predicted"/>
<feature type="region of interest" description="Disordered" evidence="1">
    <location>
        <begin position="167"/>
        <end position="186"/>
    </location>
</feature>
<keyword evidence="2" id="KW-0472">Membrane</keyword>
<keyword evidence="2" id="KW-1133">Transmembrane helix</keyword>
<name>A0ABV6RVW4_9GAMM</name>
<protein>
    <recommendedName>
        <fullName evidence="5">DUF4232 domain-containing protein</fullName>
    </recommendedName>
</protein>
<evidence type="ECO:0000313" key="4">
    <source>
        <dbReference type="Proteomes" id="UP001589896"/>
    </source>
</evidence>
<comment type="caution">
    <text evidence="3">The sequence shown here is derived from an EMBL/GenBank/DDBJ whole genome shotgun (WGS) entry which is preliminary data.</text>
</comment>
<accession>A0ABV6RVW4</accession>
<dbReference type="EMBL" id="JBHLTG010000005">
    <property type="protein sequence ID" value="MFC0680562.1"/>
    <property type="molecule type" value="Genomic_DNA"/>
</dbReference>
<reference evidence="3 4" key="1">
    <citation type="submission" date="2024-09" db="EMBL/GenBank/DDBJ databases">
        <authorList>
            <person name="Sun Q."/>
            <person name="Mori K."/>
        </authorList>
    </citation>
    <scope>NUCLEOTIDE SEQUENCE [LARGE SCALE GENOMIC DNA]</scope>
    <source>
        <strain evidence="3 4">KCTC 23076</strain>
    </source>
</reference>
<feature type="region of interest" description="Disordered" evidence="1">
    <location>
        <begin position="44"/>
        <end position="91"/>
    </location>
</feature>
<feature type="compositionally biased region" description="Acidic residues" evidence="1">
    <location>
        <begin position="66"/>
        <end position="82"/>
    </location>
</feature>
<dbReference type="Proteomes" id="UP001589896">
    <property type="component" value="Unassembled WGS sequence"/>
</dbReference>
<evidence type="ECO:0008006" key="5">
    <source>
        <dbReference type="Google" id="ProtNLM"/>
    </source>
</evidence>
<sequence>MSTSRTPVGPLPPKVYWRRRIVVGLGLLAVIVAIVLIVIRPGQGGATPPSDPPASSPAPSQSAEPDAGETAEPDTDAEEEQPADGSPAACSAASVTLEAVMDKDNYAAGELPQLSLKVTNTGATPCVLEAGTDVQEYRITSGSDLIWSSSHCLQNPQPSEIVLKPEQSVSPTPFEWSRERSDPNTCDGERPAVIGGGATYVLQVFVGDLQSEQNRFVLL</sequence>
<organism evidence="3 4">
    <name type="scientific">Lysobacter korlensis</name>
    <dbReference type="NCBI Taxonomy" id="553636"/>
    <lineage>
        <taxon>Bacteria</taxon>
        <taxon>Pseudomonadati</taxon>
        <taxon>Pseudomonadota</taxon>
        <taxon>Gammaproteobacteria</taxon>
        <taxon>Lysobacterales</taxon>
        <taxon>Lysobacteraceae</taxon>
        <taxon>Lysobacter</taxon>
    </lineage>
</organism>
<evidence type="ECO:0000313" key="3">
    <source>
        <dbReference type="EMBL" id="MFC0680562.1"/>
    </source>
</evidence>
<keyword evidence="4" id="KW-1185">Reference proteome</keyword>
<feature type="compositionally biased region" description="Basic and acidic residues" evidence="1">
    <location>
        <begin position="176"/>
        <end position="186"/>
    </location>
</feature>
<gene>
    <name evidence="3" type="ORF">ACFFGH_22250</name>
</gene>
<keyword evidence="2" id="KW-0812">Transmembrane</keyword>
<evidence type="ECO:0000256" key="2">
    <source>
        <dbReference type="SAM" id="Phobius"/>
    </source>
</evidence>
<evidence type="ECO:0000256" key="1">
    <source>
        <dbReference type="SAM" id="MobiDB-lite"/>
    </source>
</evidence>